<accession>A0ACD1ADW9</accession>
<keyword evidence="2" id="KW-1185">Reference proteome</keyword>
<evidence type="ECO:0000313" key="1">
    <source>
        <dbReference type="EMBL" id="QOX64456.1"/>
    </source>
</evidence>
<reference evidence="1" key="1">
    <citation type="submission" date="2019-08" db="EMBL/GenBank/DDBJ databases">
        <title>Genome sequence of Clostridiales bacterium MT110.</title>
        <authorList>
            <person name="Cao J."/>
        </authorList>
    </citation>
    <scope>NUCLEOTIDE SEQUENCE</scope>
    <source>
        <strain evidence="1">MT110</strain>
    </source>
</reference>
<dbReference type="EMBL" id="CP042469">
    <property type="protein sequence ID" value="QOX64456.1"/>
    <property type="molecule type" value="Genomic_DNA"/>
</dbReference>
<dbReference type="Proteomes" id="UP000594014">
    <property type="component" value="Chromosome"/>
</dbReference>
<proteinExistence type="predicted"/>
<gene>
    <name evidence="1" type="ORF">FRZ06_14465</name>
</gene>
<protein>
    <submittedName>
        <fullName evidence="1">GntR family transcriptional regulator</fullName>
    </submittedName>
</protein>
<evidence type="ECO:0000313" key="2">
    <source>
        <dbReference type="Proteomes" id="UP000594014"/>
    </source>
</evidence>
<sequence length="210" mass="24054">MESSLKIVAPRYQQIAVDIAGKIVDRHYEIGGKVYARSALASQYSVSPETARRAINVLSDMNIVEVTKGSGVVIKSYENAVKFIKQYKDIQTLHDLKNDIMRKVDQQIDDTFLLKDQVTKLVEKIDRFKSSNPFVPFEIEITADTLYLNKTSSEVNFWHNTAATIIAIKRADELLMSPGPYAMFCEKDVVYFIGDENSYERVHHFFYPEN</sequence>
<organism evidence="1 2">
    <name type="scientific">Anoxybacterium hadale</name>
    <dbReference type="NCBI Taxonomy" id="3408580"/>
    <lineage>
        <taxon>Bacteria</taxon>
        <taxon>Bacillati</taxon>
        <taxon>Bacillota</taxon>
        <taxon>Clostridia</taxon>
        <taxon>Peptostreptococcales</taxon>
        <taxon>Anaerovoracaceae</taxon>
        <taxon>Anoxybacterium</taxon>
    </lineage>
</organism>
<name>A0ACD1ADW9_9FIRM</name>